<feature type="domain" description="Carbohydrate kinase FGGY N-terminal" evidence="6">
    <location>
        <begin position="5"/>
        <end position="242"/>
    </location>
</feature>
<keyword evidence="2" id="KW-0808">Transferase</keyword>
<dbReference type="InterPro" id="IPR018484">
    <property type="entry name" value="FGGY_N"/>
</dbReference>
<dbReference type="Pfam" id="PF02782">
    <property type="entry name" value="FGGY_C"/>
    <property type="match status" value="1"/>
</dbReference>
<dbReference type="InterPro" id="IPR018485">
    <property type="entry name" value="FGGY_C"/>
</dbReference>
<dbReference type="Gene3D" id="3.30.420.40">
    <property type="match status" value="2"/>
</dbReference>
<dbReference type="GO" id="GO:0004370">
    <property type="term" value="F:glycerol kinase activity"/>
    <property type="evidence" value="ECO:0007669"/>
    <property type="project" value="TreeGrafter"/>
</dbReference>
<evidence type="ECO:0000259" key="7">
    <source>
        <dbReference type="Pfam" id="PF02782"/>
    </source>
</evidence>
<dbReference type="AlphaFoldDB" id="A0A8J7FBL4"/>
<accession>A0A8J7FBL4</accession>
<dbReference type="SUPFAM" id="SSF53067">
    <property type="entry name" value="Actin-like ATPase domain"/>
    <property type="match status" value="2"/>
</dbReference>
<evidence type="ECO:0000256" key="2">
    <source>
        <dbReference type="ARBA" id="ARBA00022679"/>
    </source>
</evidence>
<dbReference type="InterPro" id="IPR000577">
    <property type="entry name" value="Carb_kinase_FGGY"/>
</dbReference>
<name>A0A8J7FBL4_9GAMM</name>
<keyword evidence="5" id="KW-0067">ATP-binding</keyword>
<dbReference type="Pfam" id="PF00370">
    <property type="entry name" value="FGGY_N"/>
    <property type="match status" value="1"/>
</dbReference>
<dbReference type="EMBL" id="JADEYS010000004">
    <property type="protein sequence ID" value="MBE9396696.1"/>
    <property type="molecule type" value="Genomic_DNA"/>
</dbReference>
<keyword evidence="3" id="KW-0547">Nucleotide-binding</keyword>
<evidence type="ECO:0000256" key="3">
    <source>
        <dbReference type="ARBA" id="ARBA00022741"/>
    </source>
</evidence>
<dbReference type="Proteomes" id="UP000640333">
    <property type="component" value="Unassembled WGS sequence"/>
</dbReference>
<evidence type="ECO:0000256" key="5">
    <source>
        <dbReference type="ARBA" id="ARBA00022840"/>
    </source>
</evidence>
<evidence type="ECO:0000313" key="9">
    <source>
        <dbReference type="Proteomes" id="UP000640333"/>
    </source>
</evidence>
<gene>
    <name evidence="8" type="ORF">IOQ59_05405</name>
</gene>
<reference evidence="8" key="1">
    <citation type="submission" date="2020-10" db="EMBL/GenBank/DDBJ databases">
        <title>Bacterium isolated from coastal waters sediment.</title>
        <authorList>
            <person name="Chen R.-J."/>
            <person name="Lu D.-C."/>
            <person name="Zhu K.-L."/>
            <person name="Du Z.-J."/>
        </authorList>
    </citation>
    <scope>NUCLEOTIDE SEQUENCE</scope>
    <source>
        <strain evidence="8">N1Y112</strain>
    </source>
</reference>
<dbReference type="GO" id="GO:0005524">
    <property type="term" value="F:ATP binding"/>
    <property type="evidence" value="ECO:0007669"/>
    <property type="project" value="UniProtKB-KW"/>
</dbReference>
<sequence length="477" mass="52710">MSDTLYLVLDQGGQASRALIFNDYGESLAQSRVEQKTDIGNTSPDPKWIVDSLRRAATNALQQLTPQQHCLPMRAALICQRSSCLCWDRISGQPLTPLIGWQDKSGQSIIDQLYHHHQEIQRISGLVANSHSPASKWAYLLSASAMIEAQRRYQLACGSLASFLIFHLCREHPFLIDRVNAARTQLYSLEARDWSNPLRALFDIPAEYLPDIRPSLYRYGTLELAGLRIPLKLVCGDQPSALFSNGWPNPSALSVNMGTGAFIQMPLLVEAQERPQTRLLVAPAYSDLNDELLVLEGTVNGAATALNLTSLPLGLNYQNSDSWRQRYQPLPLFVNGVGGLGSPDWCSVESGWQGLPPFDPKSKVLAVAESILFLIQRNIIAMRNVGSFPTSIHLSGGLSQLDWMAQGLANLSGLNVHRMTDPESSSRGAAWLLSRSPDWRRSGEQVFTPAPYSALPARFDSWTQLLHAALLAASNRR</sequence>
<dbReference type="RefSeq" id="WP_193952250.1">
    <property type="nucleotide sequence ID" value="NZ_JADEYS010000004.1"/>
</dbReference>
<evidence type="ECO:0000256" key="1">
    <source>
        <dbReference type="ARBA" id="ARBA00009156"/>
    </source>
</evidence>
<dbReference type="PIRSF" id="PIRSF000538">
    <property type="entry name" value="GlpK"/>
    <property type="match status" value="1"/>
</dbReference>
<organism evidence="8 9">
    <name type="scientific">Pontibacterium sinense</name>
    <dbReference type="NCBI Taxonomy" id="2781979"/>
    <lineage>
        <taxon>Bacteria</taxon>
        <taxon>Pseudomonadati</taxon>
        <taxon>Pseudomonadota</taxon>
        <taxon>Gammaproteobacteria</taxon>
        <taxon>Oceanospirillales</taxon>
        <taxon>Oceanospirillaceae</taxon>
        <taxon>Pontibacterium</taxon>
    </lineage>
</organism>
<dbReference type="PANTHER" id="PTHR10196">
    <property type="entry name" value="SUGAR KINASE"/>
    <property type="match status" value="1"/>
</dbReference>
<keyword evidence="9" id="KW-1185">Reference proteome</keyword>
<proteinExistence type="inferred from homology"/>
<evidence type="ECO:0000256" key="4">
    <source>
        <dbReference type="ARBA" id="ARBA00022777"/>
    </source>
</evidence>
<evidence type="ECO:0000313" key="8">
    <source>
        <dbReference type="EMBL" id="MBE9396696.1"/>
    </source>
</evidence>
<feature type="domain" description="Carbohydrate kinase FGGY C-terminal" evidence="7">
    <location>
        <begin position="254"/>
        <end position="432"/>
    </location>
</feature>
<comment type="similarity">
    <text evidence="1">Belongs to the FGGY kinase family.</text>
</comment>
<evidence type="ECO:0008006" key="10">
    <source>
        <dbReference type="Google" id="ProtNLM"/>
    </source>
</evidence>
<comment type="caution">
    <text evidence="8">The sequence shown here is derived from an EMBL/GenBank/DDBJ whole genome shotgun (WGS) entry which is preliminary data.</text>
</comment>
<protein>
    <recommendedName>
        <fullName evidence="10">Glycerol kinase</fullName>
    </recommendedName>
</protein>
<dbReference type="GO" id="GO:0005829">
    <property type="term" value="C:cytosol"/>
    <property type="evidence" value="ECO:0007669"/>
    <property type="project" value="TreeGrafter"/>
</dbReference>
<dbReference type="PANTHER" id="PTHR10196:SF69">
    <property type="entry name" value="GLYCEROL KINASE"/>
    <property type="match status" value="1"/>
</dbReference>
<keyword evidence="4" id="KW-0418">Kinase</keyword>
<evidence type="ECO:0000259" key="6">
    <source>
        <dbReference type="Pfam" id="PF00370"/>
    </source>
</evidence>
<dbReference type="InterPro" id="IPR043129">
    <property type="entry name" value="ATPase_NBD"/>
</dbReference>
<dbReference type="GO" id="GO:0006071">
    <property type="term" value="P:glycerol metabolic process"/>
    <property type="evidence" value="ECO:0007669"/>
    <property type="project" value="TreeGrafter"/>
</dbReference>